<evidence type="ECO:0000256" key="1">
    <source>
        <dbReference type="SAM" id="MobiDB-lite"/>
    </source>
</evidence>
<accession>A0ABY7QZG0</accession>
<keyword evidence="2" id="KW-1133">Transmembrane helix</keyword>
<dbReference type="Proteomes" id="UP001212097">
    <property type="component" value="Chromosome"/>
</dbReference>
<keyword evidence="4" id="KW-1185">Reference proteome</keyword>
<protein>
    <recommendedName>
        <fullName evidence="5">Tat pathway signal sequence domain protein</fullName>
    </recommendedName>
</protein>
<dbReference type="EMBL" id="CP115668">
    <property type="protein sequence ID" value="WCC80085.1"/>
    <property type="molecule type" value="Genomic_DNA"/>
</dbReference>
<gene>
    <name evidence="3" type="ORF">O6R08_00515</name>
</gene>
<evidence type="ECO:0000256" key="2">
    <source>
        <dbReference type="SAM" id="Phobius"/>
    </source>
</evidence>
<sequence length="98" mass="10326">MMRARKSQNNPEQTDKGSLVAVAVAAVAIVGIALIAGRKGSKDKKTGSHDPSLFEDLSKRTPSGGRRASRRDPRADGHATPMGGTGRVSTAPAFYSYK</sequence>
<feature type="region of interest" description="Disordered" evidence="1">
    <location>
        <begin position="38"/>
        <end position="98"/>
    </location>
</feature>
<reference evidence="3 4" key="1">
    <citation type="submission" date="2023-06" db="EMBL/GenBank/DDBJ databases">
        <title>The Gram-positive Non-spore-bearing Anaerobic Bacilli of Human Feces.</title>
        <authorList>
            <person name="Eggerth A.H."/>
        </authorList>
    </citation>
    <scope>NUCLEOTIDE SEQUENCE [LARGE SCALE GENOMIC DNA]</scope>
    <source>
        <strain evidence="3 4">CBA3108</strain>
    </source>
</reference>
<proteinExistence type="predicted"/>
<evidence type="ECO:0008006" key="5">
    <source>
        <dbReference type="Google" id="ProtNLM"/>
    </source>
</evidence>
<name>A0ABY7QZG0_9ACTN</name>
<organism evidence="3 4">
    <name type="scientific">Cutibacterium equinum</name>
    <dbReference type="NCBI Taxonomy" id="3016342"/>
    <lineage>
        <taxon>Bacteria</taxon>
        <taxon>Bacillati</taxon>
        <taxon>Actinomycetota</taxon>
        <taxon>Actinomycetes</taxon>
        <taxon>Propionibacteriales</taxon>
        <taxon>Propionibacteriaceae</taxon>
        <taxon>Cutibacterium</taxon>
    </lineage>
</organism>
<feature type="transmembrane region" description="Helical" evidence="2">
    <location>
        <begin position="20"/>
        <end position="37"/>
    </location>
</feature>
<keyword evidence="2" id="KW-0472">Membrane</keyword>
<evidence type="ECO:0000313" key="4">
    <source>
        <dbReference type="Proteomes" id="UP001212097"/>
    </source>
</evidence>
<keyword evidence="2" id="KW-0812">Transmembrane</keyword>
<evidence type="ECO:0000313" key="3">
    <source>
        <dbReference type="EMBL" id="WCC80085.1"/>
    </source>
</evidence>